<dbReference type="EMBL" id="LSYV01000797">
    <property type="protein sequence ID" value="KXZ41100.1"/>
    <property type="molecule type" value="Genomic_DNA"/>
</dbReference>
<name>A0A150FVP5_GONPE</name>
<comment type="caution">
    <text evidence="2">The sequence shown here is derived from an EMBL/GenBank/DDBJ whole genome shotgun (WGS) entry which is preliminary data.</text>
</comment>
<organism evidence="2 3">
    <name type="scientific">Gonium pectorale</name>
    <name type="common">Green alga</name>
    <dbReference type="NCBI Taxonomy" id="33097"/>
    <lineage>
        <taxon>Eukaryota</taxon>
        <taxon>Viridiplantae</taxon>
        <taxon>Chlorophyta</taxon>
        <taxon>core chlorophytes</taxon>
        <taxon>Chlorophyceae</taxon>
        <taxon>CS clade</taxon>
        <taxon>Chlamydomonadales</taxon>
        <taxon>Volvocaceae</taxon>
        <taxon>Gonium</taxon>
    </lineage>
</organism>
<keyword evidence="3" id="KW-1185">Reference proteome</keyword>
<protein>
    <submittedName>
        <fullName evidence="2">Uncharacterized protein</fullName>
    </submittedName>
</protein>
<evidence type="ECO:0000313" key="2">
    <source>
        <dbReference type="EMBL" id="KXZ41100.1"/>
    </source>
</evidence>
<accession>A0A150FVP5</accession>
<dbReference type="OrthoDB" id="559400at2759"/>
<reference evidence="3" key="1">
    <citation type="journal article" date="2016" name="Nat. Commun.">
        <title>The Gonium pectorale genome demonstrates co-option of cell cycle regulation during the evolution of multicellularity.</title>
        <authorList>
            <person name="Hanschen E.R."/>
            <person name="Marriage T.N."/>
            <person name="Ferris P.J."/>
            <person name="Hamaji T."/>
            <person name="Toyoda A."/>
            <person name="Fujiyama A."/>
            <person name="Neme R."/>
            <person name="Noguchi H."/>
            <person name="Minakuchi Y."/>
            <person name="Suzuki M."/>
            <person name="Kawai-Toyooka H."/>
            <person name="Smith D.R."/>
            <person name="Sparks H."/>
            <person name="Anderson J."/>
            <person name="Bakaric R."/>
            <person name="Luria V."/>
            <person name="Karger A."/>
            <person name="Kirschner M.W."/>
            <person name="Durand P.M."/>
            <person name="Michod R.E."/>
            <person name="Nozaki H."/>
            <person name="Olson B.J."/>
        </authorList>
    </citation>
    <scope>NUCLEOTIDE SEQUENCE [LARGE SCALE GENOMIC DNA]</scope>
    <source>
        <strain evidence="3">NIES-2863</strain>
    </source>
</reference>
<evidence type="ECO:0000256" key="1">
    <source>
        <dbReference type="SAM" id="MobiDB-lite"/>
    </source>
</evidence>
<gene>
    <name evidence="2" type="ORF">GPECTOR_801g25</name>
</gene>
<evidence type="ECO:0000313" key="3">
    <source>
        <dbReference type="Proteomes" id="UP000075714"/>
    </source>
</evidence>
<dbReference type="AlphaFoldDB" id="A0A150FVP5"/>
<sequence>MIKVMKASTYAACRCNQHNFPVLEEMFLAVRSSINTPDADVLSGRTRLYDVRDSVFKSVTKNIEKVKGSSPLEEFRQRNQGGSGSARVQKSLIR</sequence>
<proteinExistence type="predicted"/>
<feature type="region of interest" description="Disordered" evidence="1">
    <location>
        <begin position="70"/>
        <end position="94"/>
    </location>
</feature>
<dbReference type="Proteomes" id="UP000075714">
    <property type="component" value="Unassembled WGS sequence"/>
</dbReference>